<protein>
    <submittedName>
        <fullName evidence="1">Uncharacterized protein</fullName>
    </submittedName>
</protein>
<name>A0AAP0HWI5_9MAGN</name>
<accession>A0AAP0HWI5</accession>
<dbReference type="EMBL" id="JBBNAF010000011">
    <property type="protein sequence ID" value="KAK9098805.1"/>
    <property type="molecule type" value="Genomic_DNA"/>
</dbReference>
<proteinExistence type="predicted"/>
<gene>
    <name evidence="1" type="ORF">Syun_025850</name>
</gene>
<evidence type="ECO:0000313" key="1">
    <source>
        <dbReference type="EMBL" id="KAK9098805.1"/>
    </source>
</evidence>
<dbReference type="Proteomes" id="UP001420932">
    <property type="component" value="Unassembled WGS sequence"/>
</dbReference>
<organism evidence="1 2">
    <name type="scientific">Stephania yunnanensis</name>
    <dbReference type="NCBI Taxonomy" id="152371"/>
    <lineage>
        <taxon>Eukaryota</taxon>
        <taxon>Viridiplantae</taxon>
        <taxon>Streptophyta</taxon>
        <taxon>Embryophyta</taxon>
        <taxon>Tracheophyta</taxon>
        <taxon>Spermatophyta</taxon>
        <taxon>Magnoliopsida</taxon>
        <taxon>Ranunculales</taxon>
        <taxon>Menispermaceae</taxon>
        <taxon>Menispermoideae</taxon>
        <taxon>Cissampelideae</taxon>
        <taxon>Stephania</taxon>
    </lineage>
</organism>
<dbReference type="AlphaFoldDB" id="A0AAP0HWI5"/>
<evidence type="ECO:0000313" key="2">
    <source>
        <dbReference type="Proteomes" id="UP001420932"/>
    </source>
</evidence>
<keyword evidence="2" id="KW-1185">Reference proteome</keyword>
<sequence>MFRHRNILCKAKANFSGNVPNSSQGRLSQYESVIETLTTLFPVWVVLGTIKCSNIHI</sequence>
<comment type="caution">
    <text evidence="1">The sequence shown here is derived from an EMBL/GenBank/DDBJ whole genome shotgun (WGS) entry which is preliminary data.</text>
</comment>
<reference evidence="1 2" key="1">
    <citation type="submission" date="2024-01" db="EMBL/GenBank/DDBJ databases">
        <title>Genome assemblies of Stephania.</title>
        <authorList>
            <person name="Yang L."/>
        </authorList>
    </citation>
    <scope>NUCLEOTIDE SEQUENCE [LARGE SCALE GENOMIC DNA]</scope>
    <source>
        <strain evidence="1">YNDBR</strain>
        <tissue evidence="1">Leaf</tissue>
    </source>
</reference>